<keyword evidence="4" id="KW-1185">Reference proteome</keyword>
<sequence length="134" mass="15896">MSENQKEKPEDSLRLLWNYIKQQYSHNRCARRRSGQGKENVFEEIVAENVHNIVKENVTQVQEAQRVPSKKIPNRPKPRHIIIKMPKIKDKEKILKAVREKQFVIYNGAPIRLLADFSSENLQARRKWHEVSRS</sequence>
<evidence type="ECO:0000313" key="4">
    <source>
        <dbReference type="Proteomes" id="UP000527355"/>
    </source>
</evidence>
<comment type="caution">
    <text evidence="3">The sequence shown here is derived from an EMBL/GenBank/DDBJ whole genome shotgun (WGS) entry which is preliminary data.</text>
</comment>
<name>A0A7J7ZX06_MYOMY</name>
<proteinExistence type="inferred from homology"/>
<accession>A0A7J7ZX06</accession>
<reference evidence="3 4" key="1">
    <citation type="journal article" date="2020" name="Nature">
        <title>Six reference-quality genomes reveal evolution of bat adaptations.</title>
        <authorList>
            <person name="Jebb D."/>
            <person name="Huang Z."/>
            <person name="Pippel M."/>
            <person name="Hughes G.M."/>
            <person name="Lavrichenko K."/>
            <person name="Devanna P."/>
            <person name="Winkler S."/>
            <person name="Jermiin L.S."/>
            <person name="Skirmuntt E.C."/>
            <person name="Katzourakis A."/>
            <person name="Burkitt-Gray L."/>
            <person name="Ray D.A."/>
            <person name="Sullivan K.A.M."/>
            <person name="Roscito J.G."/>
            <person name="Kirilenko B.M."/>
            <person name="Davalos L.M."/>
            <person name="Corthals A.P."/>
            <person name="Power M.L."/>
            <person name="Jones G."/>
            <person name="Ransome R.D."/>
            <person name="Dechmann D.K.N."/>
            <person name="Locatelli A.G."/>
            <person name="Puechmaille S.J."/>
            <person name="Fedrigo O."/>
            <person name="Jarvis E.D."/>
            <person name="Hiller M."/>
            <person name="Vernes S.C."/>
            <person name="Myers E.W."/>
            <person name="Teeling E.C."/>
        </authorList>
    </citation>
    <scope>NUCLEOTIDE SEQUENCE [LARGE SCALE GENOMIC DNA]</scope>
    <source>
        <strain evidence="3">MMyoMyo1</strain>
        <tissue evidence="3">Flight muscle</tissue>
    </source>
</reference>
<comment type="similarity">
    <text evidence="1">Belongs to the transposase 22 family.</text>
</comment>
<gene>
    <name evidence="3" type="ORF">mMyoMyo1_009728</name>
</gene>
<dbReference type="PANTHER" id="PTHR11505">
    <property type="entry name" value="L1 TRANSPOSABLE ELEMENT-RELATED"/>
    <property type="match status" value="1"/>
</dbReference>
<dbReference type="AlphaFoldDB" id="A0A7J7ZX06"/>
<evidence type="ECO:0000259" key="2">
    <source>
        <dbReference type="Pfam" id="PF02994"/>
    </source>
</evidence>
<dbReference type="InterPro" id="IPR004244">
    <property type="entry name" value="Transposase_22"/>
</dbReference>
<dbReference type="Gene3D" id="3.30.70.1820">
    <property type="entry name" value="L1 transposable element, RRM domain"/>
    <property type="match status" value="1"/>
</dbReference>
<organism evidence="3 4">
    <name type="scientific">Myotis myotis</name>
    <name type="common">Greater mouse-eared bat</name>
    <name type="synonym">Vespertilio myotis</name>
    <dbReference type="NCBI Taxonomy" id="51298"/>
    <lineage>
        <taxon>Eukaryota</taxon>
        <taxon>Metazoa</taxon>
        <taxon>Chordata</taxon>
        <taxon>Craniata</taxon>
        <taxon>Vertebrata</taxon>
        <taxon>Euteleostomi</taxon>
        <taxon>Mammalia</taxon>
        <taxon>Eutheria</taxon>
        <taxon>Laurasiatheria</taxon>
        <taxon>Chiroptera</taxon>
        <taxon>Yangochiroptera</taxon>
        <taxon>Vespertilionidae</taxon>
        <taxon>Myotis</taxon>
    </lineage>
</organism>
<dbReference type="EMBL" id="JABWUV010000002">
    <property type="protein sequence ID" value="KAF6378832.1"/>
    <property type="molecule type" value="Genomic_DNA"/>
</dbReference>
<evidence type="ECO:0000256" key="1">
    <source>
        <dbReference type="ARBA" id="ARBA00061640"/>
    </source>
</evidence>
<protein>
    <recommendedName>
        <fullName evidence="2">L1 transposable element RRM domain-containing protein</fullName>
    </recommendedName>
</protein>
<feature type="domain" description="L1 transposable element RRM" evidence="2">
    <location>
        <begin position="35"/>
        <end position="116"/>
    </location>
</feature>
<dbReference type="Proteomes" id="UP000527355">
    <property type="component" value="Unassembled WGS sequence"/>
</dbReference>
<dbReference type="InterPro" id="IPR043636">
    <property type="entry name" value="L1_RRM_dom"/>
</dbReference>
<evidence type="ECO:0000313" key="3">
    <source>
        <dbReference type="EMBL" id="KAF6378832.1"/>
    </source>
</evidence>
<dbReference type="Pfam" id="PF02994">
    <property type="entry name" value="Transposase_22"/>
    <property type="match status" value="1"/>
</dbReference>
<dbReference type="FunFam" id="3.30.70.1820:FF:000002">
    <property type="entry name" value="LINE-1 retrotransposable element ORF1 protein"/>
    <property type="match status" value="1"/>
</dbReference>